<evidence type="ECO:0000313" key="10">
    <source>
        <dbReference type="Proteomes" id="UP000823618"/>
    </source>
</evidence>
<comment type="cofactor">
    <cofactor evidence="1 7">
        <name>pyridoxal 5'-phosphate</name>
        <dbReference type="ChEBI" id="CHEBI:597326"/>
    </cofactor>
</comment>
<dbReference type="GO" id="GO:0031071">
    <property type="term" value="F:cysteine desulfurase activity"/>
    <property type="evidence" value="ECO:0007669"/>
    <property type="project" value="UniProtKB-ARBA"/>
</dbReference>
<keyword evidence="3" id="KW-0479">Metal-binding</keyword>
<keyword evidence="4" id="KW-0663">Pyridoxal phosphate</keyword>
<keyword evidence="6" id="KW-0411">Iron-sulfur</keyword>
<dbReference type="InterPro" id="IPR015422">
    <property type="entry name" value="PyrdxlP-dep_Trfase_small"/>
</dbReference>
<evidence type="ECO:0000256" key="7">
    <source>
        <dbReference type="RuleBase" id="RU004504"/>
    </source>
</evidence>
<evidence type="ECO:0000256" key="2">
    <source>
        <dbReference type="ARBA" id="ARBA00006490"/>
    </source>
</evidence>
<dbReference type="GO" id="GO:0051536">
    <property type="term" value="F:iron-sulfur cluster binding"/>
    <property type="evidence" value="ECO:0007669"/>
    <property type="project" value="UniProtKB-KW"/>
</dbReference>
<dbReference type="Gene3D" id="3.40.640.10">
    <property type="entry name" value="Type I PLP-dependent aspartate aminotransferase-like (Major domain)"/>
    <property type="match status" value="1"/>
</dbReference>
<dbReference type="PANTHER" id="PTHR11601">
    <property type="entry name" value="CYSTEINE DESULFURYLASE FAMILY MEMBER"/>
    <property type="match status" value="1"/>
</dbReference>
<evidence type="ECO:0000256" key="1">
    <source>
        <dbReference type="ARBA" id="ARBA00001933"/>
    </source>
</evidence>
<comment type="caution">
    <text evidence="9">The sequence shown here is derived from an EMBL/GenBank/DDBJ whole genome shotgun (WGS) entry which is preliminary data.</text>
</comment>
<keyword evidence="5" id="KW-0408">Iron</keyword>
<dbReference type="EMBL" id="JADIML010000139">
    <property type="protein sequence ID" value="MBO8463268.1"/>
    <property type="molecule type" value="Genomic_DNA"/>
</dbReference>
<dbReference type="InterPro" id="IPR016454">
    <property type="entry name" value="Cysteine_dSase"/>
</dbReference>
<dbReference type="PANTHER" id="PTHR11601:SF50">
    <property type="entry name" value="CYSTEINE DESULFURASE ISCS 2-RELATED"/>
    <property type="match status" value="1"/>
</dbReference>
<dbReference type="Pfam" id="PF00266">
    <property type="entry name" value="Aminotran_5"/>
    <property type="match status" value="1"/>
</dbReference>
<dbReference type="Proteomes" id="UP000823618">
    <property type="component" value="Unassembled WGS sequence"/>
</dbReference>
<evidence type="ECO:0000259" key="8">
    <source>
        <dbReference type="Pfam" id="PF00266"/>
    </source>
</evidence>
<accession>A0A9D9HZU6</accession>
<name>A0A9D9HZU6_9FIRM</name>
<gene>
    <name evidence="9" type="ORF">IAC13_04980</name>
</gene>
<dbReference type="SUPFAM" id="SSF53383">
    <property type="entry name" value="PLP-dependent transferases"/>
    <property type="match status" value="1"/>
</dbReference>
<dbReference type="Gene3D" id="3.90.1150.10">
    <property type="entry name" value="Aspartate Aminotransferase, domain 1"/>
    <property type="match status" value="1"/>
</dbReference>
<organism evidence="9 10">
    <name type="scientific">Candidatus Scybalomonas excrementavium</name>
    <dbReference type="NCBI Taxonomy" id="2840943"/>
    <lineage>
        <taxon>Bacteria</taxon>
        <taxon>Bacillati</taxon>
        <taxon>Bacillota</taxon>
        <taxon>Clostridia</taxon>
        <taxon>Lachnospirales</taxon>
        <taxon>Lachnospiraceae</taxon>
        <taxon>Lachnospiraceae incertae sedis</taxon>
        <taxon>Candidatus Scybalomonas</taxon>
    </lineage>
</organism>
<dbReference type="PROSITE" id="PS00595">
    <property type="entry name" value="AA_TRANSFER_CLASS_5"/>
    <property type="match status" value="1"/>
</dbReference>
<protein>
    <submittedName>
        <fullName evidence="9">Cysteine desulfurase</fullName>
    </submittedName>
</protein>
<dbReference type="PIRSF" id="PIRSF005572">
    <property type="entry name" value="NifS"/>
    <property type="match status" value="1"/>
</dbReference>
<reference evidence="9" key="2">
    <citation type="journal article" date="2021" name="PeerJ">
        <title>Extensive microbial diversity within the chicken gut microbiome revealed by metagenomics and culture.</title>
        <authorList>
            <person name="Gilroy R."/>
            <person name="Ravi A."/>
            <person name="Getino M."/>
            <person name="Pursley I."/>
            <person name="Horton D.L."/>
            <person name="Alikhan N.F."/>
            <person name="Baker D."/>
            <person name="Gharbi K."/>
            <person name="Hall N."/>
            <person name="Watson M."/>
            <person name="Adriaenssens E.M."/>
            <person name="Foster-Nyarko E."/>
            <person name="Jarju S."/>
            <person name="Secka A."/>
            <person name="Antonio M."/>
            <person name="Oren A."/>
            <person name="Chaudhuri R.R."/>
            <person name="La Ragione R."/>
            <person name="Hildebrand F."/>
            <person name="Pallen M.J."/>
        </authorList>
    </citation>
    <scope>NUCLEOTIDE SEQUENCE</scope>
    <source>
        <strain evidence="9">E3-2379</strain>
    </source>
</reference>
<comment type="similarity">
    <text evidence="2">Belongs to the class-V pyridoxal-phosphate-dependent aminotransferase family. NifS/IscS subfamily.</text>
</comment>
<dbReference type="InterPro" id="IPR015424">
    <property type="entry name" value="PyrdxlP-dep_Trfase"/>
</dbReference>
<evidence type="ECO:0000256" key="5">
    <source>
        <dbReference type="ARBA" id="ARBA00023004"/>
    </source>
</evidence>
<dbReference type="InterPro" id="IPR020578">
    <property type="entry name" value="Aminotrans_V_PyrdxlP_BS"/>
</dbReference>
<dbReference type="InterPro" id="IPR015421">
    <property type="entry name" value="PyrdxlP-dep_Trfase_major"/>
</dbReference>
<evidence type="ECO:0000313" key="9">
    <source>
        <dbReference type="EMBL" id="MBO8463268.1"/>
    </source>
</evidence>
<feature type="domain" description="Aminotransferase class V" evidence="8">
    <location>
        <begin position="4"/>
        <end position="361"/>
    </location>
</feature>
<dbReference type="FunFam" id="3.40.640.10:FF:000084">
    <property type="entry name" value="IscS-like cysteine desulfurase"/>
    <property type="match status" value="1"/>
</dbReference>
<reference evidence="9" key="1">
    <citation type="submission" date="2020-10" db="EMBL/GenBank/DDBJ databases">
        <authorList>
            <person name="Gilroy R."/>
        </authorList>
    </citation>
    <scope>NUCLEOTIDE SEQUENCE</scope>
    <source>
        <strain evidence="9">E3-2379</strain>
    </source>
</reference>
<sequence length="380" mass="42136">MEAYLDNAATTFVFPEVKETMIKVMEEDFGNPSSLHKKGMDAESYIKEAKDTIRSYLKVEAKEIVFTSGGTESNNMALLGAAYANRRRGNHIITTSIEHASVYNPLIHLEEEGFRVTYLPVDEKGIVDIDALKNALCEDTILVSIMMVNNEIGSVQPIEEIGTCIKAYKDSILFHVDAIQAYGKFKIYPKRWKIDLLSVSGHKIHGPKGSGFLYIKDKTKITPLLFGGGQQKGMRSGTENVPAIAGLSVATKQMYEKQEQHMVYMQGLKERLIQGVSEIEGVYNHSGDAPHIISLSFVGVRSEVLLHALEEKGVYVSSGSACSSNHPAISGTLKAIGVPKECLDSTLRFSLSVFTTEEEIDWAVQCLKEIVPVLRRFIRR</sequence>
<evidence type="ECO:0000256" key="3">
    <source>
        <dbReference type="ARBA" id="ARBA00022723"/>
    </source>
</evidence>
<dbReference type="InterPro" id="IPR000192">
    <property type="entry name" value="Aminotrans_V_dom"/>
</dbReference>
<dbReference type="AlphaFoldDB" id="A0A9D9HZU6"/>
<proteinExistence type="inferred from homology"/>
<dbReference type="Gene3D" id="1.10.260.50">
    <property type="match status" value="1"/>
</dbReference>
<evidence type="ECO:0000256" key="4">
    <source>
        <dbReference type="ARBA" id="ARBA00022898"/>
    </source>
</evidence>
<dbReference type="GO" id="GO:0046872">
    <property type="term" value="F:metal ion binding"/>
    <property type="evidence" value="ECO:0007669"/>
    <property type="project" value="UniProtKB-KW"/>
</dbReference>
<evidence type="ECO:0000256" key="6">
    <source>
        <dbReference type="ARBA" id="ARBA00023014"/>
    </source>
</evidence>